<comment type="caution">
    <text evidence="3">The sequence shown here is derived from an EMBL/GenBank/DDBJ whole genome shotgun (WGS) entry which is preliminary data.</text>
</comment>
<feature type="domain" description="DUF6973" evidence="2">
    <location>
        <begin position="71"/>
        <end position="106"/>
    </location>
</feature>
<evidence type="ECO:0000256" key="1">
    <source>
        <dbReference type="SAM" id="MobiDB-lite"/>
    </source>
</evidence>
<proteinExistence type="predicted"/>
<evidence type="ECO:0000259" key="2">
    <source>
        <dbReference type="Pfam" id="PF22322"/>
    </source>
</evidence>
<feature type="compositionally biased region" description="Polar residues" evidence="1">
    <location>
        <begin position="114"/>
        <end position="123"/>
    </location>
</feature>
<feature type="region of interest" description="Disordered" evidence="1">
    <location>
        <begin position="114"/>
        <end position="159"/>
    </location>
</feature>
<sequence length="159" mass="17098">MPTWSGVRASKQDEDSASPRLSGVSHANGAHREATALRGASPDWLAALDEHGPPLEQAIDTSTRFCAYPVAMDLHNNEVGREIAATTPDASPQELAALVEQAVKDGRMVVIDQNDTLVPSNEVNPGETHDTPNKQWPTDNPDRGDDHDPGEPSATPEQY</sequence>
<keyword evidence="4" id="KW-1185">Reference proteome</keyword>
<feature type="compositionally biased region" description="Basic and acidic residues" evidence="1">
    <location>
        <begin position="140"/>
        <end position="150"/>
    </location>
</feature>
<gene>
    <name evidence="3" type="ORF">GCM10010171_22690</name>
</gene>
<accession>A0A918GCU8</accession>
<protein>
    <recommendedName>
        <fullName evidence="2">DUF6973 domain-containing protein</fullName>
    </recommendedName>
</protein>
<feature type="region of interest" description="Disordered" evidence="1">
    <location>
        <begin position="1"/>
        <end position="36"/>
    </location>
</feature>
<evidence type="ECO:0000313" key="4">
    <source>
        <dbReference type="Proteomes" id="UP000660680"/>
    </source>
</evidence>
<dbReference type="EMBL" id="BMRB01000002">
    <property type="protein sequence ID" value="GGS28972.1"/>
    <property type="molecule type" value="Genomic_DNA"/>
</dbReference>
<dbReference type="AlphaFoldDB" id="A0A918GCU8"/>
<organism evidence="3 4">
    <name type="scientific">Actinokineospora fastidiosa</name>
    <dbReference type="NCBI Taxonomy" id="1816"/>
    <lineage>
        <taxon>Bacteria</taxon>
        <taxon>Bacillati</taxon>
        <taxon>Actinomycetota</taxon>
        <taxon>Actinomycetes</taxon>
        <taxon>Pseudonocardiales</taxon>
        <taxon>Pseudonocardiaceae</taxon>
        <taxon>Actinokineospora</taxon>
    </lineage>
</organism>
<reference evidence="3" key="2">
    <citation type="submission" date="2020-09" db="EMBL/GenBank/DDBJ databases">
        <authorList>
            <person name="Sun Q."/>
            <person name="Ohkuma M."/>
        </authorList>
    </citation>
    <scope>NUCLEOTIDE SEQUENCE</scope>
    <source>
        <strain evidence="3">JCM 3276</strain>
    </source>
</reference>
<name>A0A918GCU8_9PSEU</name>
<reference evidence="3" key="1">
    <citation type="journal article" date="2014" name="Int. J. Syst. Evol. Microbiol.">
        <title>Complete genome sequence of Corynebacterium casei LMG S-19264T (=DSM 44701T), isolated from a smear-ripened cheese.</title>
        <authorList>
            <consortium name="US DOE Joint Genome Institute (JGI-PGF)"/>
            <person name="Walter F."/>
            <person name="Albersmeier A."/>
            <person name="Kalinowski J."/>
            <person name="Ruckert C."/>
        </authorList>
    </citation>
    <scope>NUCLEOTIDE SEQUENCE</scope>
    <source>
        <strain evidence="3">JCM 3276</strain>
    </source>
</reference>
<dbReference type="Pfam" id="PF22322">
    <property type="entry name" value="DUF6973"/>
    <property type="match status" value="1"/>
</dbReference>
<evidence type="ECO:0000313" key="3">
    <source>
        <dbReference type="EMBL" id="GGS28972.1"/>
    </source>
</evidence>
<dbReference type="InterPro" id="IPR054246">
    <property type="entry name" value="DUF6973"/>
</dbReference>
<dbReference type="Proteomes" id="UP000660680">
    <property type="component" value="Unassembled WGS sequence"/>
</dbReference>